<dbReference type="PROSITE" id="PS51186">
    <property type="entry name" value="GNAT"/>
    <property type="match status" value="1"/>
</dbReference>
<dbReference type="Proteomes" id="UP000469011">
    <property type="component" value="Unassembled WGS sequence"/>
</dbReference>
<dbReference type="PANTHER" id="PTHR43233:SF1">
    <property type="entry name" value="FAMILY N-ACETYLTRANSFERASE, PUTATIVE (AFU_ORTHOLOGUE AFUA_6G03350)-RELATED"/>
    <property type="match status" value="1"/>
</dbReference>
<dbReference type="InterPro" id="IPR016181">
    <property type="entry name" value="Acyl_CoA_acyltransferase"/>
</dbReference>
<evidence type="ECO:0000256" key="1">
    <source>
        <dbReference type="SAM" id="MobiDB-lite"/>
    </source>
</evidence>
<proteinExistence type="predicted"/>
<evidence type="ECO:0000313" key="4">
    <source>
        <dbReference type="Proteomes" id="UP000469011"/>
    </source>
</evidence>
<evidence type="ECO:0000313" key="3">
    <source>
        <dbReference type="EMBL" id="NDW03794.1"/>
    </source>
</evidence>
<protein>
    <submittedName>
        <fullName evidence="3">GNAT family N-acetyltransferase</fullName>
    </submittedName>
</protein>
<dbReference type="PANTHER" id="PTHR43233">
    <property type="entry name" value="FAMILY N-ACETYLTRANSFERASE, PUTATIVE (AFU_ORTHOLOGUE AFUA_6G03350)-RELATED"/>
    <property type="match status" value="1"/>
</dbReference>
<name>A0A6N9SXL0_9HYPH</name>
<dbReference type="SUPFAM" id="SSF55729">
    <property type="entry name" value="Acyl-CoA N-acyltransferases (Nat)"/>
    <property type="match status" value="1"/>
</dbReference>
<evidence type="ECO:0000259" key="2">
    <source>
        <dbReference type="PROSITE" id="PS51186"/>
    </source>
</evidence>
<dbReference type="EMBL" id="JAAAMG010000003">
    <property type="protein sequence ID" value="NDW03794.1"/>
    <property type="molecule type" value="Genomic_DNA"/>
</dbReference>
<reference evidence="3 4" key="1">
    <citation type="submission" date="2020-01" db="EMBL/GenBank/DDBJ databases">
        <title>Jiella pacifica sp. nov.</title>
        <authorList>
            <person name="Xue Z."/>
            <person name="Zhu S."/>
            <person name="Chen J."/>
            <person name="Yang J."/>
        </authorList>
    </citation>
    <scope>NUCLEOTIDE SEQUENCE [LARGE SCALE GENOMIC DNA]</scope>
    <source>
        <strain evidence="3 4">40Bstr34</strain>
    </source>
</reference>
<keyword evidence="3" id="KW-0808">Transferase</keyword>
<feature type="domain" description="N-acetyltransferase" evidence="2">
    <location>
        <begin position="28"/>
        <end position="163"/>
    </location>
</feature>
<organism evidence="3 4">
    <name type="scientific">Jiella pacifica</name>
    <dbReference type="NCBI Taxonomy" id="2696469"/>
    <lineage>
        <taxon>Bacteria</taxon>
        <taxon>Pseudomonadati</taxon>
        <taxon>Pseudomonadota</taxon>
        <taxon>Alphaproteobacteria</taxon>
        <taxon>Hyphomicrobiales</taxon>
        <taxon>Aurantimonadaceae</taxon>
        <taxon>Jiella</taxon>
    </lineage>
</organism>
<dbReference type="Pfam" id="PF13508">
    <property type="entry name" value="Acetyltransf_7"/>
    <property type="match status" value="1"/>
</dbReference>
<dbReference type="AlphaFoldDB" id="A0A6N9SXL0"/>
<accession>A0A6N9SXL0</accession>
<dbReference type="CDD" id="cd04301">
    <property type="entry name" value="NAT_SF"/>
    <property type="match status" value="1"/>
</dbReference>
<dbReference type="Gene3D" id="3.40.630.30">
    <property type="match status" value="1"/>
</dbReference>
<dbReference type="RefSeq" id="WP_163461592.1">
    <property type="nucleotide sequence ID" value="NZ_JAAAMG010000003.1"/>
</dbReference>
<gene>
    <name evidence="3" type="ORF">GTK09_05070</name>
</gene>
<dbReference type="InterPro" id="IPR000182">
    <property type="entry name" value="GNAT_dom"/>
</dbReference>
<feature type="region of interest" description="Disordered" evidence="1">
    <location>
        <begin position="1"/>
        <end position="25"/>
    </location>
</feature>
<sequence>MAFQASSHAEFPLPPSPSPDSLPNRSVLAGYDFAEEIPGIEDYRRLREVSGLSPKSDEAARIALPNTLFAVVVRHDGRAVGMGRVVGDGGCHMQIVDMAVEPAHQGKGIGKAIFAALEAWLTRTVPDTAYVSLIADGDAKHLYAKFGFEEVMPASIGMARFFRGDPAKR</sequence>
<dbReference type="GO" id="GO:0016747">
    <property type="term" value="F:acyltransferase activity, transferring groups other than amino-acyl groups"/>
    <property type="evidence" value="ECO:0007669"/>
    <property type="project" value="InterPro"/>
</dbReference>
<comment type="caution">
    <text evidence="3">The sequence shown here is derived from an EMBL/GenBank/DDBJ whole genome shotgun (WGS) entry which is preliminary data.</text>
</comment>
<keyword evidence="4" id="KW-1185">Reference proteome</keyword>
<dbReference type="InterPro" id="IPR053144">
    <property type="entry name" value="Acetyltransferase_Butenolide"/>
</dbReference>